<dbReference type="eggNOG" id="ENOG502SBBS">
    <property type="taxonomic scope" value="Eukaryota"/>
</dbReference>
<feature type="transmembrane region" description="Helical" evidence="2">
    <location>
        <begin position="444"/>
        <end position="468"/>
    </location>
</feature>
<dbReference type="OMA" id="TWEAVNE"/>
<sequence length="528" mass="59614">MQAPAPLPASRPPIVMKRRERKIDILIRQKIEDEIKEGRVPIITPCYNNLTDPQRPMPDYIKERLEGRPAAQQTDTRARRSVQDALQTHIVTNHNDIRGVPAAQQVEARARPLVQDAAQTKLLPHSGDLSSMPASQHLGTQTRVSMQNSSQTHLLPDYIDMKSVPAAQTSETDAKPIVNDARKRVRRPMPRPDTSYLTRLPESTRTITAPRHPRSALEDIIGDAPNDAIGEETYASLKDMAEDRSEEKKDLVVEDNLKGKHLDLTQVEKDHRQEDLALEALNMRLNITQSTVQDANRGLRRLSNQIEDVQAARMRVEEPHSAPSTELHTNLHTETQPGTHPEPTLSTLPQTRSLSHTSATQPHVCCSCPKHHQSVWGQLWTELAGNFYQYDATRNFYYNITWLGWTAILWIIWFVTEMALYPYYADELFGPLFPFVTMNVCLRPFMPILVPTFRFLSWAIGTLFNIAFGETATSNGRVPPGRAASRVLDTAASIPGTTASITENIVYSTWEAVNELHEHMAMGYDDYL</sequence>
<evidence type="ECO:0000256" key="1">
    <source>
        <dbReference type="SAM" id="MobiDB-lite"/>
    </source>
</evidence>
<feature type="transmembrane region" description="Helical" evidence="2">
    <location>
        <begin position="402"/>
        <end position="424"/>
    </location>
</feature>
<name>N1PGN0_DOTSN</name>
<dbReference type="Proteomes" id="UP000016933">
    <property type="component" value="Unassembled WGS sequence"/>
</dbReference>
<feature type="compositionally biased region" description="Polar residues" evidence="1">
    <location>
        <begin position="322"/>
        <end position="353"/>
    </location>
</feature>
<keyword evidence="2" id="KW-1133">Transmembrane helix</keyword>
<protein>
    <submittedName>
        <fullName evidence="3">Uncharacterized protein</fullName>
    </submittedName>
</protein>
<dbReference type="OrthoDB" id="3439035at2759"/>
<evidence type="ECO:0000313" key="4">
    <source>
        <dbReference type="Proteomes" id="UP000016933"/>
    </source>
</evidence>
<keyword evidence="2" id="KW-0812">Transmembrane</keyword>
<dbReference type="HOGENOM" id="CLU_515815_0_0_1"/>
<reference evidence="3 4" key="2">
    <citation type="journal article" date="2012" name="PLoS Pathog.">
        <title>Diverse lifestyles and strategies of plant pathogenesis encoded in the genomes of eighteen Dothideomycetes fungi.</title>
        <authorList>
            <person name="Ohm R.A."/>
            <person name="Feau N."/>
            <person name="Henrissat B."/>
            <person name="Schoch C.L."/>
            <person name="Horwitz B.A."/>
            <person name="Barry K.W."/>
            <person name="Condon B.J."/>
            <person name="Copeland A.C."/>
            <person name="Dhillon B."/>
            <person name="Glaser F."/>
            <person name="Hesse C.N."/>
            <person name="Kosti I."/>
            <person name="LaButti K."/>
            <person name="Lindquist E.A."/>
            <person name="Lucas S."/>
            <person name="Salamov A.A."/>
            <person name="Bradshaw R.E."/>
            <person name="Ciuffetti L."/>
            <person name="Hamelin R.C."/>
            <person name="Kema G.H.J."/>
            <person name="Lawrence C."/>
            <person name="Scott J.A."/>
            <person name="Spatafora J.W."/>
            <person name="Turgeon B.G."/>
            <person name="de Wit P.J.G.M."/>
            <person name="Zhong S."/>
            <person name="Goodwin S.B."/>
            <person name="Grigoriev I.V."/>
        </authorList>
    </citation>
    <scope>NUCLEOTIDE SEQUENCE [LARGE SCALE GENOMIC DNA]</scope>
    <source>
        <strain evidence="4">NZE10 / CBS 128990</strain>
    </source>
</reference>
<gene>
    <name evidence="3" type="ORF">DOTSEDRAFT_73822</name>
</gene>
<proteinExistence type="predicted"/>
<evidence type="ECO:0000256" key="2">
    <source>
        <dbReference type="SAM" id="Phobius"/>
    </source>
</evidence>
<organism evidence="3 4">
    <name type="scientific">Dothistroma septosporum (strain NZE10 / CBS 128990)</name>
    <name type="common">Red band needle blight fungus</name>
    <name type="synonym">Mycosphaerella pini</name>
    <dbReference type="NCBI Taxonomy" id="675120"/>
    <lineage>
        <taxon>Eukaryota</taxon>
        <taxon>Fungi</taxon>
        <taxon>Dikarya</taxon>
        <taxon>Ascomycota</taxon>
        <taxon>Pezizomycotina</taxon>
        <taxon>Dothideomycetes</taxon>
        <taxon>Dothideomycetidae</taxon>
        <taxon>Mycosphaerellales</taxon>
        <taxon>Mycosphaerellaceae</taxon>
        <taxon>Dothistroma</taxon>
    </lineage>
</organism>
<keyword evidence="2" id="KW-0472">Membrane</keyword>
<feature type="region of interest" description="Disordered" evidence="1">
    <location>
        <begin position="316"/>
        <end position="353"/>
    </location>
</feature>
<dbReference type="EMBL" id="KB446542">
    <property type="protein sequence ID" value="EME41537.1"/>
    <property type="molecule type" value="Genomic_DNA"/>
</dbReference>
<evidence type="ECO:0000313" key="3">
    <source>
        <dbReference type="EMBL" id="EME41537.1"/>
    </source>
</evidence>
<accession>N1PGN0</accession>
<keyword evidence="4" id="KW-1185">Reference proteome</keyword>
<dbReference type="AlphaFoldDB" id="N1PGN0"/>
<reference evidence="4" key="1">
    <citation type="journal article" date="2012" name="PLoS Genet.">
        <title>The genomes of the fungal plant pathogens Cladosporium fulvum and Dothistroma septosporum reveal adaptation to different hosts and lifestyles but also signatures of common ancestry.</title>
        <authorList>
            <person name="de Wit P.J.G.M."/>
            <person name="van der Burgt A."/>
            <person name="Oekmen B."/>
            <person name="Stergiopoulos I."/>
            <person name="Abd-Elsalam K.A."/>
            <person name="Aerts A.L."/>
            <person name="Bahkali A.H."/>
            <person name="Beenen H.G."/>
            <person name="Chettri P."/>
            <person name="Cox M.P."/>
            <person name="Datema E."/>
            <person name="de Vries R.P."/>
            <person name="Dhillon B."/>
            <person name="Ganley A.R."/>
            <person name="Griffiths S.A."/>
            <person name="Guo Y."/>
            <person name="Hamelin R.C."/>
            <person name="Henrissat B."/>
            <person name="Kabir M.S."/>
            <person name="Jashni M.K."/>
            <person name="Kema G."/>
            <person name="Klaubauf S."/>
            <person name="Lapidus A."/>
            <person name="Levasseur A."/>
            <person name="Lindquist E."/>
            <person name="Mehrabi R."/>
            <person name="Ohm R.A."/>
            <person name="Owen T.J."/>
            <person name="Salamov A."/>
            <person name="Schwelm A."/>
            <person name="Schijlen E."/>
            <person name="Sun H."/>
            <person name="van den Burg H.A."/>
            <person name="van Ham R.C.H.J."/>
            <person name="Zhang S."/>
            <person name="Goodwin S.B."/>
            <person name="Grigoriev I.V."/>
            <person name="Collemare J."/>
            <person name="Bradshaw R.E."/>
        </authorList>
    </citation>
    <scope>NUCLEOTIDE SEQUENCE [LARGE SCALE GENOMIC DNA]</scope>
    <source>
        <strain evidence="4">NZE10 / CBS 128990</strain>
    </source>
</reference>